<evidence type="ECO:0000259" key="8">
    <source>
        <dbReference type="Pfam" id="PF02753"/>
    </source>
</evidence>
<feature type="signal peptide" evidence="6">
    <location>
        <begin position="1"/>
        <end position="18"/>
    </location>
</feature>
<evidence type="ECO:0000256" key="1">
    <source>
        <dbReference type="ARBA" id="ARBA00004418"/>
    </source>
</evidence>
<gene>
    <name evidence="9" type="ORF">AYY17_06045</name>
</gene>
<dbReference type="Pfam" id="PF00345">
    <property type="entry name" value="PapD_N"/>
    <property type="match status" value="1"/>
</dbReference>
<dbReference type="InterPro" id="IPR008962">
    <property type="entry name" value="PapD-like_sf"/>
</dbReference>
<dbReference type="STRING" id="368603.AYY16_12325"/>
<comment type="similarity">
    <text evidence="2">Belongs to the periplasmic pilus chaperone family.</text>
</comment>
<comment type="caution">
    <text evidence="9">The sequence shown here is derived from an EMBL/GenBank/DDBJ whole genome shotgun (WGS) entry which is preliminary data.</text>
</comment>
<feature type="domain" description="Pili assembly chaperone C-terminal" evidence="8">
    <location>
        <begin position="169"/>
        <end position="226"/>
    </location>
</feature>
<organism evidence="9 10">
    <name type="scientific">Morganella psychrotolerans</name>
    <dbReference type="NCBI Taxonomy" id="368603"/>
    <lineage>
        <taxon>Bacteria</taxon>
        <taxon>Pseudomonadati</taxon>
        <taxon>Pseudomonadota</taxon>
        <taxon>Gammaproteobacteria</taxon>
        <taxon>Enterobacterales</taxon>
        <taxon>Morganellaceae</taxon>
        <taxon>Morganella</taxon>
    </lineage>
</organism>
<dbReference type="SUPFAM" id="SSF49584">
    <property type="entry name" value="Periplasmic chaperone C-domain"/>
    <property type="match status" value="1"/>
</dbReference>
<dbReference type="InterPro" id="IPR036316">
    <property type="entry name" value="Pili_assmbl_chap_C_dom_sf"/>
</dbReference>
<dbReference type="PRINTS" id="PR00969">
    <property type="entry name" value="CHAPERONPILI"/>
</dbReference>
<proteinExistence type="inferred from homology"/>
<sequence length="232" mass="25445">MKYILIPFLLLMTISAHAKTAGISFQLGALRVVYDEGQKSAPLDLINNSSDTPILTQTIITDDPKGKAVNDFKVIPPLTKVLPGSSNQIKIIQTNRNLPDDRESLFYINSKALSAANKNDSDNNTVGGGINVGIASVIKLFYRPANLPVTVDDAQKNLMLSVTDKKLTITNPSPYYINLVNVKIGSENIGISEKPMLAPFEKHSYQLNKMATDKKIKWTIINDAGGLLEFTR</sequence>
<dbReference type="EMBL" id="LZEX01000023">
    <property type="protein sequence ID" value="OBU05898.1"/>
    <property type="molecule type" value="Genomic_DNA"/>
</dbReference>
<dbReference type="RefSeq" id="WP_067424164.1">
    <property type="nucleotide sequence ID" value="NZ_LZEX01000023.1"/>
</dbReference>
<dbReference type="InterPro" id="IPR001829">
    <property type="entry name" value="Pili_assmbl_chaperone_bac"/>
</dbReference>
<dbReference type="GO" id="GO:0071555">
    <property type="term" value="P:cell wall organization"/>
    <property type="evidence" value="ECO:0007669"/>
    <property type="project" value="InterPro"/>
</dbReference>
<feature type="domain" description="Pili assembly chaperone N-terminal" evidence="7">
    <location>
        <begin position="25"/>
        <end position="147"/>
    </location>
</feature>
<dbReference type="InterPro" id="IPR050643">
    <property type="entry name" value="Periplasmic_pilus_chap"/>
</dbReference>
<dbReference type="Pfam" id="PF02753">
    <property type="entry name" value="PapD_C"/>
    <property type="match status" value="1"/>
</dbReference>
<evidence type="ECO:0000256" key="4">
    <source>
        <dbReference type="ARBA" id="ARBA00022764"/>
    </source>
</evidence>
<dbReference type="PANTHER" id="PTHR30251">
    <property type="entry name" value="PILUS ASSEMBLY CHAPERONE"/>
    <property type="match status" value="1"/>
</dbReference>
<dbReference type="GO" id="GO:0030288">
    <property type="term" value="C:outer membrane-bounded periplasmic space"/>
    <property type="evidence" value="ECO:0007669"/>
    <property type="project" value="InterPro"/>
</dbReference>
<evidence type="ECO:0000256" key="5">
    <source>
        <dbReference type="ARBA" id="ARBA00023186"/>
    </source>
</evidence>
<evidence type="ECO:0000313" key="10">
    <source>
        <dbReference type="Proteomes" id="UP000092247"/>
    </source>
</evidence>
<protein>
    <recommendedName>
        <fullName evidence="11">Molecular chaperone</fullName>
    </recommendedName>
</protein>
<dbReference type="Proteomes" id="UP000092247">
    <property type="component" value="Unassembled WGS sequence"/>
</dbReference>
<evidence type="ECO:0000259" key="7">
    <source>
        <dbReference type="Pfam" id="PF00345"/>
    </source>
</evidence>
<keyword evidence="5" id="KW-0143">Chaperone</keyword>
<evidence type="ECO:0000256" key="3">
    <source>
        <dbReference type="ARBA" id="ARBA00022729"/>
    </source>
</evidence>
<dbReference type="InterPro" id="IPR016147">
    <property type="entry name" value="Pili_assmbl_chaperone_N"/>
</dbReference>
<keyword evidence="3 6" id="KW-0732">Signal</keyword>
<evidence type="ECO:0000256" key="2">
    <source>
        <dbReference type="ARBA" id="ARBA00007399"/>
    </source>
</evidence>
<dbReference type="InterPro" id="IPR013783">
    <property type="entry name" value="Ig-like_fold"/>
</dbReference>
<accession>A0A1B8H9Z4</accession>
<keyword evidence="4" id="KW-0574">Periplasm</keyword>
<dbReference type="PANTHER" id="PTHR30251:SF0">
    <property type="entry name" value="FIMBRIAL CHAPERONE PROTEIN ELFD-RELATED"/>
    <property type="match status" value="1"/>
</dbReference>
<feature type="chain" id="PRO_5008609474" description="Molecular chaperone" evidence="6">
    <location>
        <begin position="19"/>
        <end position="232"/>
    </location>
</feature>
<evidence type="ECO:0000313" key="9">
    <source>
        <dbReference type="EMBL" id="OBU05898.1"/>
    </source>
</evidence>
<dbReference type="AlphaFoldDB" id="A0A1B8H9Z4"/>
<evidence type="ECO:0008006" key="11">
    <source>
        <dbReference type="Google" id="ProtNLM"/>
    </source>
</evidence>
<evidence type="ECO:0000256" key="6">
    <source>
        <dbReference type="SAM" id="SignalP"/>
    </source>
</evidence>
<dbReference type="Gene3D" id="2.60.40.10">
    <property type="entry name" value="Immunoglobulins"/>
    <property type="match status" value="2"/>
</dbReference>
<dbReference type="InterPro" id="IPR016148">
    <property type="entry name" value="Pili_assmbl_chaperone_C"/>
</dbReference>
<reference evidence="9 10" key="1">
    <citation type="submission" date="2016-06" db="EMBL/GenBank/DDBJ databases">
        <authorList>
            <person name="Kjaerup R.B."/>
            <person name="Dalgaard T.S."/>
            <person name="Juul-Madsen H.R."/>
        </authorList>
    </citation>
    <scope>NUCLEOTIDE SEQUENCE [LARGE SCALE GENOMIC DNA]</scope>
    <source>
        <strain evidence="9 10">GCSL-Mp3</strain>
    </source>
</reference>
<dbReference type="SUPFAM" id="SSF49354">
    <property type="entry name" value="PapD-like"/>
    <property type="match status" value="1"/>
</dbReference>
<comment type="subcellular location">
    <subcellularLocation>
        <location evidence="1">Periplasm</location>
    </subcellularLocation>
</comment>
<name>A0A1B8H9Z4_9GAMM</name>